<dbReference type="Proteomes" id="UP000789706">
    <property type="component" value="Unassembled WGS sequence"/>
</dbReference>
<organism evidence="1 2">
    <name type="scientific">Diversispora eburnea</name>
    <dbReference type="NCBI Taxonomy" id="1213867"/>
    <lineage>
        <taxon>Eukaryota</taxon>
        <taxon>Fungi</taxon>
        <taxon>Fungi incertae sedis</taxon>
        <taxon>Mucoromycota</taxon>
        <taxon>Glomeromycotina</taxon>
        <taxon>Glomeromycetes</taxon>
        <taxon>Diversisporales</taxon>
        <taxon>Diversisporaceae</taxon>
        <taxon>Diversispora</taxon>
    </lineage>
</organism>
<feature type="non-terminal residue" evidence="1">
    <location>
        <position position="54"/>
    </location>
</feature>
<protein>
    <submittedName>
        <fullName evidence="1">298_t:CDS:1</fullName>
    </submittedName>
</protein>
<evidence type="ECO:0000313" key="1">
    <source>
        <dbReference type="EMBL" id="CAG8614628.1"/>
    </source>
</evidence>
<keyword evidence="2" id="KW-1185">Reference proteome</keyword>
<reference evidence="1" key="1">
    <citation type="submission" date="2021-06" db="EMBL/GenBank/DDBJ databases">
        <authorList>
            <person name="Kallberg Y."/>
            <person name="Tangrot J."/>
            <person name="Rosling A."/>
        </authorList>
    </citation>
    <scope>NUCLEOTIDE SEQUENCE</scope>
    <source>
        <strain evidence="1">AZ414A</strain>
    </source>
</reference>
<sequence length="54" mass="6612">MKVTRKKDMRIIHILENYLKEEEQNEDFIKNVDNIEIEDYKMDKENQSPIIKNS</sequence>
<dbReference type="AlphaFoldDB" id="A0A9N9GLJ7"/>
<dbReference type="EMBL" id="CAJVPK010002563">
    <property type="protein sequence ID" value="CAG8614628.1"/>
    <property type="molecule type" value="Genomic_DNA"/>
</dbReference>
<accession>A0A9N9GLJ7</accession>
<evidence type="ECO:0000313" key="2">
    <source>
        <dbReference type="Proteomes" id="UP000789706"/>
    </source>
</evidence>
<name>A0A9N9GLJ7_9GLOM</name>
<comment type="caution">
    <text evidence="1">The sequence shown here is derived from an EMBL/GenBank/DDBJ whole genome shotgun (WGS) entry which is preliminary data.</text>
</comment>
<dbReference type="OrthoDB" id="10546998at2759"/>
<gene>
    <name evidence="1" type="ORF">DEBURN_LOCUS10116</name>
</gene>
<proteinExistence type="predicted"/>